<accession>A0A2T1GNP2</accession>
<dbReference type="AlphaFoldDB" id="A0A2T1GNP2"/>
<protein>
    <recommendedName>
        <fullName evidence="3">HipA-like C-terminal domain-containing protein</fullName>
    </recommendedName>
</protein>
<dbReference type="Proteomes" id="UP000238937">
    <property type="component" value="Unassembled WGS sequence"/>
</dbReference>
<organism evidence="1 2">
    <name type="scientific">Chamaesiphon polymorphus CCALA 037</name>
    <dbReference type="NCBI Taxonomy" id="2107692"/>
    <lineage>
        <taxon>Bacteria</taxon>
        <taxon>Bacillati</taxon>
        <taxon>Cyanobacteriota</taxon>
        <taxon>Cyanophyceae</taxon>
        <taxon>Gomontiellales</taxon>
        <taxon>Chamaesiphonaceae</taxon>
        <taxon>Chamaesiphon</taxon>
    </lineage>
</organism>
<comment type="caution">
    <text evidence="1">The sequence shown here is derived from an EMBL/GenBank/DDBJ whole genome shotgun (WGS) entry which is preliminary data.</text>
</comment>
<dbReference type="EMBL" id="PVWO01000002">
    <property type="protein sequence ID" value="PSB59578.1"/>
    <property type="molecule type" value="Genomic_DNA"/>
</dbReference>
<name>A0A2T1GNP2_9CYAN</name>
<proteinExistence type="predicted"/>
<gene>
    <name evidence="1" type="ORF">C7B77_00300</name>
</gene>
<keyword evidence="2" id="KW-1185">Reference proteome</keyword>
<evidence type="ECO:0000313" key="2">
    <source>
        <dbReference type="Proteomes" id="UP000238937"/>
    </source>
</evidence>
<evidence type="ECO:0000313" key="1">
    <source>
        <dbReference type="EMBL" id="PSB59578.1"/>
    </source>
</evidence>
<reference evidence="1 2" key="1">
    <citation type="submission" date="2018-03" db="EMBL/GenBank/DDBJ databases">
        <title>The ancient ancestry and fast evolution of plastids.</title>
        <authorList>
            <person name="Moore K.R."/>
            <person name="Magnabosco C."/>
            <person name="Momper L."/>
            <person name="Gold D.A."/>
            <person name="Bosak T."/>
            <person name="Fournier G.P."/>
        </authorList>
    </citation>
    <scope>NUCLEOTIDE SEQUENCE [LARGE SCALE GENOMIC DNA]</scope>
    <source>
        <strain evidence="1 2">CCALA 037</strain>
    </source>
</reference>
<dbReference type="Gene3D" id="1.10.1070.20">
    <property type="match status" value="1"/>
</dbReference>
<sequence>MALKKFPIYEAGKIEFLEQSGVQDKAWLEHSKFGNVLFKASSIEESPEIQTDWTEKIAYELAKLLDLPATRYELAEATIDEDYDPIRGSFSFSFKLENAKPKSGEKFLSDFYPDYADKYPSTYAIDRVLNALEQERVAVPSGFDLPEGIDNAAKVFVGYLMLDNLIANCDRHDQNFEIQVLPDGTQELAPTFDQGQAMGATLSDKQRQTFSTTDYHEYLEGSFYDGVDNILTPRAFEIAAKLYPEAASIWQERLARITPKQINEIFDRIPHDRITPTAEKFAKQTIDDGRKQILSWRLSAGRALSQKPRSLADLNEPEVEGYISRPTEGLLYELDNDSDATKLTQIDRNDLSNEDELSL</sequence>
<evidence type="ECO:0008006" key="3">
    <source>
        <dbReference type="Google" id="ProtNLM"/>
    </source>
</evidence>